<protein>
    <submittedName>
        <fullName evidence="8">Proton-coupled amino acid transporter-like protein pathetic isoform X1</fullName>
    </submittedName>
</protein>
<dbReference type="GO" id="GO:0005774">
    <property type="term" value="C:vacuolar membrane"/>
    <property type="evidence" value="ECO:0007669"/>
    <property type="project" value="TreeGrafter"/>
</dbReference>
<evidence type="ECO:0000313" key="8">
    <source>
        <dbReference type="RefSeq" id="XP_018320982.1"/>
    </source>
</evidence>
<evidence type="ECO:0000256" key="4">
    <source>
        <dbReference type="ARBA" id="ARBA00023136"/>
    </source>
</evidence>
<name>A0A1W4WKJ5_AGRPL</name>
<dbReference type="RefSeq" id="XP_018320982.1">
    <property type="nucleotide sequence ID" value="XM_018465480.2"/>
</dbReference>
<keyword evidence="2 5" id="KW-0812">Transmembrane</keyword>
<feature type="transmembrane region" description="Helical" evidence="5">
    <location>
        <begin position="198"/>
        <end position="218"/>
    </location>
</feature>
<keyword evidence="4 5" id="KW-0472">Membrane</keyword>
<gene>
    <name evidence="8" type="primary">LOC108734081</name>
</gene>
<evidence type="ECO:0000256" key="3">
    <source>
        <dbReference type="ARBA" id="ARBA00022989"/>
    </source>
</evidence>
<organism evidence="7 8">
    <name type="scientific">Agrilus planipennis</name>
    <name type="common">Emerald ash borer</name>
    <name type="synonym">Agrilus marcopoli</name>
    <dbReference type="NCBI Taxonomy" id="224129"/>
    <lineage>
        <taxon>Eukaryota</taxon>
        <taxon>Metazoa</taxon>
        <taxon>Ecdysozoa</taxon>
        <taxon>Arthropoda</taxon>
        <taxon>Hexapoda</taxon>
        <taxon>Insecta</taxon>
        <taxon>Pterygota</taxon>
        <taxon>Neoptera</taxon>
        <taxon>Endopterygota</taxon>
        <taxon>Coleoptera</taxon>
        <taxon>Polyphaga</taxon>
        <taxon>Elateriformia</taxon>
        <taxon>Buprestoidea</taxon>
        <taxon>Buprestidae</taxon>
        <taxon>Agrilinae</taxon>
        <taxon>Agrilus</taxon>
    </lineage>
</organism>
<accession>A0A1W4WKJ5</accession>
<evidence type="ECO:0000259" key="6">
    <source>
        <dbReference type="Pfam" id="PF01490"/>
    </source>
</evidence>
<dbReference type="InParanoid" id="A0A1W4WKJ5"/>
<dbReference type="OrthoDB" id="1684102at2759"/>
<reference evidence="8" key="1">
    <citation type="submission" date="2025-08" db="UniProtKB">
        <authorList>
            <consortium name="RefSeq"/>
        </authorList>
    </citation>
    <scope>IDENTIFICATION</scope>
    <source>
        <tissue evidence="8">Entire body</tissue>
    </source>
</reference>
<proteinExistence type="predicted"/>
<sequence length="479" mass="52877">MSFGKLRYGTFAPCVEDDISPLRSFSPCFRKGVHTVQYKYEITKGLDAEAANALSGEFDPFKARVLEHPTSNTDTLIHLLKSCLGTGILAMPAAFASSGLVLGIFATILASLIVTHCSYILVVCAHELYKRAGKTQMSFADIAEEACVRGPKWARKFGPSGRKVVDIGIFITYYGTCSAYAVIVAESFLMIFEHYLDFKINIRLAIAILLVPCLLLCYVPNLKHLAAVSMLANVFMGLGIAITIYYLMIDIPPMSERQLVAPISRFPAFFSITVFALEGIGVVMPLENNMEKPQNFVGICGIMNRGMSFVTLIYIFLGFFGYLKYGELAKGSITLNLPKEEYLAQSVQILISLAVLMTFALQFFVCLDIVWNNLKHKFESKPLMSNYILRTVMVVVAIAVAVAVPDIKPFISLIGALCFSIIGLMVPVFIEIITFWDKGFGKYNWKIFKDAIVIITGLLALIFGTSSALQDIAALYTSK</sequence>
<evidence type="ECO:0000256" key="2">
    <source>
        <dbReference type="ARBA" id="ARBA00022692"/>
    </source>
</evidence>
<dbReference type="PANTHER" id="PTHR22950">
    <property type="entry name" value="AMINO ACID TRANSPORTER"/>
    <property type="match status" value="1"/>
</dbReference>
<evidence type="ECO:0000256" key="1">
    <source>
        <dbReference type="ARBA" id="ARBA00004141"/>
    </source>
</evidence>
<dbReference type="Pfam" id="PF01490">
    <property type="entry name" value="Aa_trans"/>
    <property type="match status" value="1"/>
</dbReference>
<feature type="transmembrane region" description="Helical" evidence="5">
    <location>
        <begin position="343"/>
        <end position="367"/>
    </location>
</feature>
<dbReference type="InterPro" id="IPR013057">
    <property type="entry name" value="AA_transpt_TM"/>
</dbReference>
<feature type="transmembrane region" description="Helical" evidence="5">
    <location>
        <begin position="306"/>
        <end position="323"/>
    </location>
</feature>
<evidence type="ECO:0000313" key="7">
    <source>
        <dbReference type="Proteomes" id="UP000192223"/>
    </source>
</evidence>
<feature type="transmembrane region" description="Helical" evidence="5">
    <location>
        <begin position="387"/>
        <end position="404"/>
    </location>
</feature>
<dbReference type="GeneID" id="108734081"/>
<feature type="transmembrane region" description="Helical" evidence="5">
    <location>
        <begin position="164"/>
        <end position="192"/>
    </location>
</feature>
<keyword evidence="3 5" id="KW-1133">Transmembrane helix</keyword>
<dbReference type="PANTHER" id="PTHR22950:SF154">
    <property type="entry name" value="PROTON-COUPLED AMINO ACID TRANSPORTER-LIKE PROTEIN PATHETIC"/>
    <property type="match status" value="1"/>
</dbReference>
<feature type="transmembrane region" description="Helical" evidence="5">
    <location>
        <begin position="451"/>
        <end position="469"/>
    </location>
</feature>
<dbReference type="AlphaFoldDB" id="A0A1W4WKJ5"/>
<dbReference type="Proteomes" id="UP000192223">
    <property type="component" value="Unplaced"/>
</dbReference>
<feature type="transmembrane region" description="Helical" evidence="5">
    <location>
        <begin position="101"/>
        <end position="124"/>
    </location>
</feature>
<feature type="transmembrane region" description="Helical" evidence="5">
    <location>
        <begin position="268"/>
        <end position="286"/>
    </location>
</feature>
<dbReference type="KEGG" id="apln:108734081"/>
<feature type="domain" description="Amino acid transporter transmembrane" evidence="6">
    <location>
        <begin position="68"/>
        <end position="467"/>
    </location>
</feature>
<keyword evidence="7" id="KW-1185">Reference proteome</keyword>
<feature type="transmembrane region" description="Helical" evidence="5">
    <location>
        <begin position="225"/>
        <end position="248"/>
    </location>
</feature>
<dbReference type="FunCoup" id="A0A1W4WKJ5">
    <property type="interactions" value="130"/>
</dbReference>
<dbReference type="STRING" id="224129.A0A1W4WKJ5"/>
<feature type="transmembrane region" description="Helical" evidence="5">
    <location>
        <begin position="410"/>
        <end position="430"/>
    </location>
</feature>
<dbReference type="GO" id="GO:0015179">
    <property type="term" value="F:L-amino acid transmembrane transporter activity"/>
    <property type="evidence" value="ECO:0007669"/>
    <property type="project" value="TreeGrafter"/>
</dbReference>
<evidence type="ECO:0000256" key="5">
    <source>
        <dbReference type="SAM" id="Phobius"/>
    </source>
</evidence>
<comment type="subcellular location">
    <subcellularLocation>
        <location evidence="1">Membrane</location>
        <topology evidence="1">Multi-pass membrane protein</topology>
    </subcellularLocation>
</comment>